<proteinExistence type="predicted"/>
<organism evidence="1 2">
    <name type="scientific">Monilinia fructigena</name>
    <dbReference type="NCBI Taxonomy" id="38457"/>
    <lineage>
        <taxon>Eukaryota</taxon>
        <taxon>Fungi</taxon>
        <taxon>Dikarya</taxon>
        <taxon>Ascomycota</taxon>
        <taxon>Pezizomycotina</taxon>
        <taxon>Leotiomycetes</taxon>
        <taxon>Helotiales</taxon>
        <taxon>Sclerotiniaceae</taxon>
        <taxon>Monilinia</taxon>
    </lineage>
</organism>
<protein>
    <submittedName>
        <fullName evidence="1">Uncharacterized protein</fullName>
    </submittedName>
</protein>
<name>A0A395IU48_9HELO</name>
<evidence type="ECO:0000313" key="2">
    <source>
        <dbReference type="Proteomes" id="UP000249056"/>
    </source>
</evidence>
<evidence type="ECO:0000313" key="1">
    <source>
        <dbReference type="EMBL" id="RAL63825.1"/>
    </source>
</evidence>
<dbReference type="EMBL" id="QKRW01000017">
    <property type="protein sequence ID" value="RAL63825.1"/>
    <property type="molecule type" value="Genomic_DNA"/>
</dbReference>
<keyword evidence="2" id="KW-1185">Reference proteome</keyword>
<comment type="caution">
    <text evidence="1">The sequence shown here is derived from an EMBL/GenBank/DDBJ whole genome shotgun (WGS) entry which is preliminary data.</text>
</comment>
<reference evidence="1 2" key="1">
    <citation type="submission" date="2018-06" db="EMBL/GenBank/DDBJ databases">
        <title>Genome Sequence of the Brown Rot Fungal Pathogen Monilinia fructigena.</title>
        <authorList>
            <person name="Landi L."/>
            <person name="De Miccolis Angelini R.M."/>
            <person name="Pollastro S."/>
            <person name="Abate D."/>
            <person name="Faretra F."/>
            <person name="Romanazzi G."/>
        </authorList>
    </citation>
    <scope>NUCLEOTIDE SEQUENCE [LARGE SCALE GENOMIC DNA]</scope>
    <source>
        <strain evidence="1 2">Mfrg269</strain>
    </source>
</reference>
<dbReference type="Proteomes" id="UP000249056">
    <property type="component" value="Unassembled WGS sequence"/>
</dbReference>
<sequence length="116" mass="12528">MTASVPRTQARMMINLLRFTSEVVDEAAGEAEERALDVAVDATSRMPEVELEVSDIEEADKIEDIAIVFVVIDVVLDNVDEDVSLLEVEDLIEFVGLGNSRDGASDIGGTFIGTNV</sequence>
<dbReference type="AlphaFoldDB" id="A0A395IU48"/>
<accession>A0A395IU48</accession>
<gene>
    <name evidence="1" type="ORF">DID88_003468</name>
</gene>